<gene>
    <name evidence="1" type="ORF">PACLA_8A072101</name>
</gene>
<proteinExistence type="predicted"/>
<comment type="caution">
    <text evidence="1">The sequence shown here is derived from an EMBL/GenBank/DDBJ whole genome shotgun (WGS) entry which is preliminary data.</text>
</comment>
<dbReference type="EMBL" id="CACRXK020026047">
    <property type="protein sequence ID" value="CAB4039912.1"/>
    <property type="molecule type" value="Genomic_DNA"/>
</dbReference>
<accession>A0A6S7LPI9</accession>
<dbReference type="PROSITE" id="PS50878">
    <property type="entry name" value="RT_POL"/>
    <property type="match status" value="1"/>
</dbReference>
<reference evidence="1" key="1">
    <citation type="submission" date="2020-04" db="EMBL/GenBank/DDBJ databases">
        <authorList>
            <person name="Alioto T."/>
            <person name="Alioto T."/>
            <person name="Gomez Garrido J."/>
        </authorList>
    </citation>
    <scope>NUCLEOTIDE SEQUENCE</scope>
    <source>
        <strain evidence="1">A484AB</strain>
    </source>
</reference>
<dbReference type="Proteomes" id="UP001152795">
    <property type="component" value="Unassembled WGS sequence"/>
</dbReference>
<dbReference type="InterPro" id="IPR000477">
    <property type="entry name" value="RT_dom"/>
</dbReference>
<protein>
    <submittedName>
        <fullName evidence="1">Uncharacterized protein</fullName>
    </submittedName>
</protein>
<keyword evidence="2" id="KW-1185">Reference proteome</keyword>
<organism evidence="1 2">
    <name type="scientific">Paramuricea clavata</name>
    <name type="common">Red gorgonian</name>
    <name type="synonym">Violescent sea-whip</name>
    <dbReference type="NCBI Taxonomy" id="317549"/>
    <lineage>
        <taxon>Eukaryota</taxon>
        <taxon>Metazoa</taxon>
        <taxon>Cnidaria</taxon>
        <taxon>Anthozoa</taxon>
        <taxon>Octocorallia</taxon>
        <taxon>Malacalcyonacea</taxon>
        <taxon>Plexauridae</taxon>
        <taxon>Paramuricea</taxon>
    </lineage>
</organism>
<dbReference type="OrthoDB" id="3261222at2759"/>
<dbReference type="PANTHER" id="PTHR33332">
    <property type="entry name" value="REVERSE TRANSCRIPTASE DOMAIN-CONTAINING PROTEIN"/>
    <property type="match status" value="1"/>
</dbReference>
<name>A0A6S7LPI9_PARCT</name>
<evidence type="ECO:0000313" key="1">
    <source>
        <dbReference type="EMBL" id="CAB4039912.1"/>
    </source>
</evidence>
<dbReference type="AlphaFoldDB" id="A0A6S7LPI9"/>
<dbReference type="Pfam" id="PF00078">
    <property type="entry name" value="RVT_1"/>
    <property type="match status" value="1"/>
</dbReference>
<evidence type="ECO:0000313" key="2">
    <source>
        <dbReference type="Proteomes" id="UP001152795"/>
    </source>
</evidence>
<sequence>MVRVLSNNSKRQQVCFVNGHTSSPTQITCGVPQGSILGPLLFSLYINDMPKCLKSTTPCLYADDAEIVASSLDYDTLVKNLNDDLKNLPLGLPKIGYNTIQLKPN</sequence>